<evidence type="ECO:0000313" key="3">
    <source>
        <dbReference type="EMBL" id="KED04536.1"/>
    </source>
</evidence>
<feature type="chain" id="PRO_5038745007" evidence="2">
    <location>
        <begin position="27"/>
        <end position="133"/>
    </location>
</feature>
<name>A0A922NV08_9STRE</name>
<protein>
    <submittedName>
        <fullName evidence="3">Collagen-like surface-anchored protein SclI</fullName>
    </submittedName>
</protein>
<evidence type="ECO:0000313" key="4">
    <source>
        <dbReference type="Proteomes" id="UP000028704"/>
    </source>
</evidence>
<evidence type="ECO:0000256" key="1">
    <source>
        <dbReference type="SAM" id="MobiDB-lite"/>
    </source>
</evidence>
<dbReference type="AlphaFoldDB" id="A0A922NV08"/>
<dbReference type="Pfam" id="PF01391">
    <property type="entry name" value="Collagen"/>
    <property type="match status" value="1"/>
</dbReference>
<feature type="signal peptide" evidence="2">
    <location>
        <begin position="1"/>
        <end position="26"/>
    </location>
</feature>
<keyword evidence="2" id="KW-0732">Signal</keyword>
<organism evidence="3 4">
    <name type="scientific">Streptococcus equi subsp. ruminatorum CECT 5772</name>
    <dbReference type="NCBI Taxonomy" id="1051981"/>
    <lineage>
        <taxon>Bacteria</taxon>
        <taxon>Bacillati</taxon>
        <taxon>Bacillota</taxon>
        <taxon>Bacilli</taxon>
        <taxon>Lactobacillales</taxon>
        <taxon>Streptococcaceae</taxon>
        <taxon>Streptococcus</taxon>
    </lineage>
</organism>
<comment type="caution">
    <text evidence="3">The sequence shown here is derived from an EMBL/GenBank/DDBJ whole genome shotgun (WGS) entry which is preliminary data.</text>
</comment>
<sequence length="133" mass="14205">MINKRKKKLIYRYDVCSAAVILAALASLGTGKEAKALSGPPGYPLTRDFSRNFLEENTAKYLDQLREHLQHRFSELESLTRKLEKEGGTRGPAGPPGPAGPKGERGEPGPVGPMGPRGEQGPKGLDGARGPEG</sequence>
<reference evidence="3 4" key="1">
    <citation type="journal article" date="2014" name="Int. J. Syst. Evol. Microbiol.">
        <title>Phylogenomics and the dynamic genome evolution of the genus Streptococcus.</title>
        <authorList>
            <consortium name="The Broad Institute Genome Sequencing Platform"/>
            <person name="Richards V.P."/>
            <person name="Palmer S.R."/>
            <person name="Pavinski Bitar P.D."/>
            <person name="Qin X."/>
            <person name="Weinstock G.M."/>
            <person name="Highlander S.K."/>
            <person name="Town C.D."/>
            <person name="Burne R.A."/>
            <person name="Stanhope M.J."/>
        </authorList>
    </citation>
    <scope>NUCLEOTIDE SEQUENCE [LARGE SCALE GENOMIC DNA]</scope>
    <source>
        <strain evidence="3 4">CECT 5772</strain>
    </source>
</reference>
<keyword evidence="3" id="KW-0176">Collagen</keyword>
<gene>
    <name evidence="3" type="ORF">CECT5772_04536</name>
</gene>
<proteinExistence type="predicted"/>
<evidence type="ECO:0000256" key="2">
    <source>
        <dbReference type="SAM" id="SignalP"/>
    </source>
</evidence>
<feature type="compositionally biased region" description="Basic and acidic residues" evidence="1">
    <location>
        <begin position="76"/>
        <end position="88"/>
    </location>
</feature>
<dbReference type="Proteomes" id="UP000028704">
    <property type="component" value="Unassembled WGS sequence"/>
</dbReference>
<dbReference type="EMBL" id="AWEX01000034">
    <property type="protein sequence ID" value="KED04536.1"/>
    <property type="molecule type" value="Genomic_DNA"/>
</dbReference>
<accession>A0A922NV08</accession>
<feature type="region of interest" description="Disordered" evidence="1">
    <location>
        <begin position="76"/>
        <end position="133"/>
    </location>
</feature>
<dbReference type="InterPro" id="IPR008160">
    <property type="entry name" value="Collagen"/>
</dbReference>